<keyword evidence="11" id="KW-0675">Receptor</keyword>
<dbReference type="InterPro" id="IPR000157">
    <property type="entry name" value="TIR_dom"/>
</dbReference>
<evidence type="ECO:0000256" key="3">
    <source>
        <dbReference type="ARBA" id="ARBA00022588"/>
    </source>
</evidence>
<feature type="domain" description="TIR" evidence="15">
    <location>
        <begin position="827"/>
        <end position="968"/>
    </location>
</feature>
<dbReference type="SMART" id="SM00369">
    <property type="entry name" value="LRR_TYP"/>
    <property type="match status" value="14"/>
</dbReference>
<feature type="compositionally biased region" description="Polar residues" evidence="14">
    <location>
        <begin position="1"/>
        <end position="16"/>
    </location>
</feature>
<keyword evidence="7" id="KW-0677">Repeat</keyword>
<keyword evidence="10" id="KW-0472">Membrane</keyword>
<reference evidence="16" key="2">
    <citation type="submission" date="2025-08" db="UniProtKB">
        <authorList>
            <consortium name="Ensembl"/>
        </authorList>
    </citation>
    <scope>IDENTIFICATION</scope>
</reference>
<keyword evidence="12" id="KW-0325">Glycoprotein</keyword>
<dbReference type="InterPro" id="IPR003591">
    <property type="entry name" value="Leu-rich_rpt_typical-subtyp"/>
</dbReference>
<feature type="compositionally biased region" description="Basic and acidic residues" evidence="14">
    <location>
        <begin position="23"/>
        <end position="33"/>
    </location>
</feature>
<name>A0A3Q1BK40_AMPOC</name>
<dbReference type="STRING" id="80972.ENSAOCP00000014650"/>
<keyword evidence="8" id="KW-0391">Immunity</keyword>
<dbReference type="InterPro" id="IPR000483">
    <property type="entry name" value="Cys-rich_flank_reg_C"/>
</dbReference>
<comment type="subcellular location">
    <subcellularLocation>
        <location evidence="1">Membrane</location>
        <topology evidence="1">Single-pass type I membrane protein</topology>
    </subcellularLocation>
</comment>
<evidence type="ECO:0000256" key="12">
    <source>
        <dbReference type="ARBA" id="ARBA00023180"/>
    </source>
</evidence>
<comment type="similarity">
    <text evidence="2">Belongs to the Toll-like receptor family.</text>
</comment>
<dbReference type="SMART" id="SM00255">
    <property type="entry name" value="TIR"/>
    <property type="match status" value="1"/>
</dbReference>
<keyword evidence="5" id="KW-0812">Transmembrane</keyword>
<accession>A0A3Q1BK40</accession>
<dbReference type="InterPro" id="IPR001611">
    <property type="entry name" value="Leu-rich_rpt"/>
</dbReference>
<dbReference type="PROSITE" id="PS51450">
    <property type="entry name" value="LRR"/>
    <property type="match status" value="1"/>
</dbReference>
<dbReference type="Proteomes" id="UP001501940">
    <property type="component" value="Chromosome 15"/>
</dbReference>
<evidence type="ECO:0000256" key="13">
    <source>
        <dbReference type="ARBA" id="ARBA00023198"/>
    </source>
</evidence>
<reference evidence="16 17" key="1">
    <citation type="submission" date="2022-01" db="EMBL/GenBank/DDBJ databases">
        <title>A chromosome-scale genome assembly of the false clownfish, Amphiprion ocellaris.</title>
        <authorList>
            <person name="Ryu T."/>
        </authorList>
    </citation>
    <scope>NUCLEOTIDE SEQUENCE [LARGE SCALE GENOMIC DNA]</scope>
</reference>
<dbReference type="Gene3D" id="3.40.50.10140">
    <property type="entry name" value="Toll/interleukin-1 receptor homology (TIR) domain"/>
    <property type="match status" value="1"/>
</dbReference>
<dbReference type="PANTHER" id="PTHR24365:SF522">
    <property type="entry name" value="LOW QUALITY PROTEIN: TOLL-LIKE RECEPTOR 13-RELATED"/>
    <property type="match status" value="1"/>
</dbReference>
<keyword evidence="3" id="KW-0399">Innate immunity</keyword>
<dbReference type="SUPFAM" id="SSF52058">
    <property type="entry name" value="L domain-like"/>
    <property type="match status" value="2"/>
</dbReference>
<dbReference type="GO" id="GO:0005886">
    <property type="term" value="C:plasma membrane"/>
    <property type="evidence" value="ECO:0007669"/>
    <property type="project" value="TreeGrafter"/>
</dbReference>
<evidence type="ECO:0000256" key="7">
    <source>
        <dbReference type="ARBA" id="ARBA00022737"/>
    </source>
</evidence>
<feature type="region of interest" description="Disordered" evidence="14">
    <location>
        <begin position="1"/>
        <end position="38"/>
    </location>
</feature>
<dbReference type="PROSITE" id="PS50104">
    <property type="entry name" value="TIR"/>
    <property type="match status" value="1"/>
</dbReference>
<proteinExistence type="inferred from homology"/>
<evidence type="ECO:0000256" key="6">
    <source>
        <dbReference type="ARBA" id="ARBA00022729"/>
    </source>
</evidence>
<evidence type="ECO:0000256" key="2">
    <source>
        <dbReference type="ARBA" id="ARBA00009634"/>
    </source>
</evidence>
<evidence type="ECO:0000256" key="9">
    <source>
        <dbReference type="ARBA" id="ARBA00022989"/>
    </source>
</evidence>
<evidence type="ECO:0000259" key="15">
    <source>
        <dbReference type="PROSITE" id="PS50104"/>
    </source>
</evidence>
<keyword evidence="6" id="KW-0732">Signal</keyword>
<dbReference type="GO" id="GO:0002224">
    <property type="term" value="P:toll-like receptor signaling pathway"/>
    <property type="evidence" value="ECO:0007669"/>
    <property type="project" value="TreeGrafter"/>
</dbReference>
<dbReference type="SMART" id="SM00082">
    <property type="entry name" value="LRRCT"/>
    <property type="match status" value="1"/>
</dbReference>
<evidence type="ECO:0000256" key="14">
    <source>
        <dbReference type="SAM" id="MobiDB-lite"/>
    </source>
</evidence>
<dbReference type="Gene3D" id="3.80.10.10">
    <property type="entry name" value="Ribonuclease Inhibitor"/>
    <property type="match status" value="4"/>
</dbReference>
<sequence length="987" mass="113428">MANKESQNDNTTSQKTTGKRHKMTTETQKDQQPHSDSTSMPTMGGLIVFLVSLLQLINPSLAYSLKNCSIDYSDDPLADVFVSCLSRKFVTVPADIPRAAVSVLLSNNHLEKISRGDFNRMSKLRVLHLTDNHIAHVDDGSFIDLVVLRKLYMDQNKLTNLSASIFQGLSNLTILSLTSNKIEFMHPSAFRFLSSLQTLLLDSNSLRQIIDIHPVLLLPHLHNLTIGDNLFSSFQTKDLPLNMSSGLKMLDVSSKHLQKFSITTPIFPQIQVINFFRCANNLKWDIPDKTLVRSITQLYFNSPGMSFVEIQKVLQSLDSLMHLKLNYVSRWIRKGLLAMICKIPKLRKLDLSYNHLHNFTVNLIACSQLSELDLTNTYLTELPKGSVESMKRLTSLIVGTNWLTKVPDDIRSLYSLEILDLRGNLISDLSCEDFLNTTRLMNLCLIDNRIAKLQGCVFEHLSDLKVLDLSHNLLWTFGGTFKTGLQKLEFLDLSKNFLTNLQRGDFQDLRSLKRLNVTSDYISRVKHNTFDGLNNLETLLLSLPLYYESNFKGLRHLENLTIYFKIRDTFQNPPPAWNNETLFHLTSMKVFKVVCSGDHYGLPFDVPTDMLETMRHLEDFTAINVYISAPDPETFWYNPRLKSLKLGMTDLSNLDPGMFDPITKLQALDFSESNLKSLDFLAQANLPALRSLKLRGNKIMVINEMVFQSLPALTYLDLNDNPFTCDCSNAGFIQWVKSNNQTQVVNAYQYRCSFPVAEQGNMLLDFDIQTCRTDINFLCFISSTCLVLLTLLMSFIYHFLRWQLVYTVHLFLAFLYDNRKRKKGAAHHYDAFVSYNIHNEDWVFQEMLPVLEGEQGWRLCLHHRDFQPGKPIIENITDAIYGSRKTICVISRRYLQSEWCSREIQMASFRLFDEKKDVLILLFLEDIPAWQLSPYYRMRKLVKRRTYLSWPQAGQHPGVFWHNVRRALETGDAPAENTDLLTGPAEL</sequence>
<dbReference type="FunFam" id="3.40.50.10140:FF:000001">
    <property type="entry name" value="Toll-like receptor 2"/>
    <property type="match status" value="1"/>
</dbReference>
<keyword evidence="9" id="KW-1133">Transmembrane helix</keyword>
<evidence type="ECO:0000313" key="16">
    <source>
        <dbReference type="Ensembl" id="ENSAOCP00000014650.2"/>
    </source>
</evidence>
<dbReference type="OMA" id="QRTCKPT"/>
<evidence type="ECO:0000256" key="10">
    <source>
        <dbReference type="ARBA" id="ARBA00023136"/>
    </source>
</evidence>
<dbReference type="Ensembl" id="ENSAOCT00000031545.2">
    <property type="protein sequence ID" value="ENSAOCP00000014650.2"/>
    <property type="gene ID" value="ENSAOCG00000019349.2"/>
</dbReference>
<evidence type="ECO:0000256" key="5">
    <source>
        <dbReference type="ARBA" id="ARBA00022692"/>
    </source>
</evidence>
<protein>
    <recommendedName>
        <fullName evidence="15">TIR domain-containing protein</fullName>
    </recommendedName>
</protein>
<dbReference type="GO" id="GO:0045087">
    <property type="term" value="P:innate immune response"/>
    <property type="evidence" value="ECO:0007669"/>
    <property type="project" value="UniProtKB-KW"/>
</dbReference>
<evidence type="ECO:0000256" key="4">
    <source>
        <dbReference type="ARBA" id="ARBA00022614"/>
    </source>
</evidence>
<reference evidence="16" key="3">
    <citation type="submission" date="2025-09" db="UniProtKB">
        <authorList>
            <consortium name="Ensembl"/>
        </authorList>
    </citation>
    <scope>IDENTIFICATION</scope>
</reference>
<dbReference type="Pfam" id="PF13855">
    <property type="entry name" value="LRR_8"/>
    <property type="match status" value="4"/>
</dbReference>
<evidence type="ECO:0000256" key="1">
    <source>
        <dbReference type="ARBA" id="ARBA00004479"/>
    </source>
</evidence>
<dbReference type="InterPro" id="IPR035897">
    <property type="entry name" value="Toll_tir_struct_dom_sf"/>
</dbReference>
<dbReference type="PANTHER" id="PTHR24365">
    <property type="entry name" value="TOLL-LIKE RECEPTOR"/>
    <property type="match status" value="1"/>
</dbReference>
<dbReference type="SUPFAM" id="SSF52200">
    <property type="entry name" value="Toll/Interleukin receptor TIR domain"/>
    <property type="match status" value="1"/>
</dbReference>
<evidence type="ECO:0000256" key="11">
    <source>
        <dbReference type="ARBA" id="ARBA00023170"/>
    </source>
</evidence>
<keyword evidence="4" id="KW-0433">Leucine-rich repeat</keyword>
<keyword evidence="13" id="KW-0395">Inflammatory response</keyword>
<dbReference type="GO" id="GO:0038023">
    <property type="term" value="F:signaling receptor activity"/>
    <property type="evidence" value="ECO:0007669"/>
    <property type="project" value="TreeGrafter"/>
</dbReference>
<dbReference type="Pfam" id="PF01582">
    <property type="entry name" value="TIR"/>
    <property type="match status" value="1"/>
</dbReference>
<organism evidence="16 17">
    <name type="scientific">Amphiprion ocellaris</name>
    <name type="common">Clown anemonefish</name>
    <dbReference type="NCBI Taxonomy" id="80972"/>
    <lineage>
        <taxon>Eukaryota</taxon>
        <taxon>Metazoa</taxon>
        <taxon>Chordata</taxon>
        <taxon>Craniata</taxon>
        <taxon>Vertebrata</taxon>
        <taxon>Euteleostomi</taxon>
        <taxon>Actinopterygii</taxon>
        <taxon>Neopterygii</taxon>
        <taxon>Teleostei</taxon>
        <taxon>Neoteleostei</taxon>
        <taxon>Acanthomorphata</taxon>
        <taxon>Ovalentaria</taxon>
        <taxon>Pomacentridae</taxon>
        <taxon>Amphiprion</taxon>
    </lineage>
</organism>
<dbReference type="InterPro" id="IPR032675">
    <property type="entry name" value="LRR_dom_sf"/>
</dbReference>
<evidence type="ECO:0000313" key="17">
    <source>
        <dbReference type="Proteomes" id="UP001501940"/>
    </source>
</evidence>
<dbReference type="AlphaFoldDB" id="A0A3Q1BK40"/>
<dbReference type="SMART" id="SM00365">
    <property type="entry name" value="LRR_SD22"/>
    <property type="match status" value="6"/>
</dbReference>
<dbReference type="GO" id="GO:0006954">
    <property type="term" value="P:inflammatory response"/>
    <property type="evidence" value="ECO:0007669"/>
    <property type="project" value="UniProtKB-KW"/>
</dbReference>
<keyword evidence="17" id="KW-1185">Reference proteome</keyword>
<dbReference type="GeneTree" id="ENSGT00940000163999"/>
<evidence type="ECO:0000256" key="8">
    <source>
        <dbReference type="ARBA" id="ARBA00022859"/>
    </source>
</evidence>